<organism evidence="9 10">
    <name type="scientific">Naumannella halotolerans</name>
    <dbReference type="NCBI Taxonomy" id="993414"/>
    <lineage>
        <taxon>Bacteria</taxon>
        <taxon>Bacillati</taxon>
        <taxon>Actinomycetota</taxon>
        <taxon>Actinomycetes</taxon>
        <taxon>Propionibacteriales</taxon>
        <taxon>Propionibacteriaceae</taxon>
        <taxon>Naumannella</taxon>
    </lineage>
</organism>
<keyword evidence="6 8" id="KW-0472">Membrane</keyword>
<dbReference type="Pfam" id="PF26314">
    <property type="entry name" value="MptA_B_family"/>
    <property type="match status" value="1"/>
</dbReference>
<evidence type="ECO:0000256" key="2">
    <source>
        <dbReference type="ARBA" id="ARBA00022676"/>
    </source>
</evidence>
<evidence type="ECO:0000256" key="8">
    <source>
        <dbReference type="SAM" id="Phobius"/>
    </source>
</evidence>
<dbReference type="GO" id="GO:0016757">
    <property type="term" value="F:glycosyltransferase activity"/>
    <property type="evidence" value="ECO:0007669"/>
    <property type="project" value="UniProtKB-KW"/>
</dbReference>
<dbReference type="InterPro" id="IPR049829">
    <property type="entry name" value="MptA/B-like"/>
</dbReference>
<reference evidence="9 10" key="1">
    <citation type="submission" date="2019-03" db="EMBL/GenBank/DDBJ databases">
        <title>Genomic Encyclopedia of Archaeal and Bacterial Type Strains, Phase II (KMG-II): from individual species to whole genera.</title>
        <authorList>
            <person name="Goeker M."/>
        </authorList>
    </citation>
    <scope>NUCLEOTIDE SEQUENCE [LARGE SCALE GENOMIC DNA]</scope>
    <source>
        <strain evidence="9 10">DSM 24323</strain>
    </source>
</reference>
<evidence type="ECO:0000256" key="5">
    <source>
        <dbReference type="ARBA" id="ARBA00022989"/>
    </source>
</evidence>
<dbReference type="GO" id="GO:0016020">
    <property type="term" value="C:membrane"/>
    <property type="evidence" value="ECO:0007669"/>
    <property type="project" value="UniProtKB-SubCell"/>
</dbReference>
<keyword evidence="5 8" id="KW-1133">Transmembrane helix</keyword>
<feature type="transmembrane region" description="Helical" evidence="8">
    <location>
        <begin position="237"/>
        <end position="257"/>
    </location>
</feature>
<keyword evidence="2 9" id="KW-0328">Glycosyltransferase</keyword>
<protein>
    <submittedName>
        <fullName evidence="9">Alpha-1,6-mannosyltransferase/alpha-1, 6-mannosyltransferase</fullName>
    </submittedName>
</protein>
<evidence type="ECO:0000313" key="10">
    <source>
        <dbReference type="Proteomes" id="UP000295371"/>
    </source>
</evidence>
<accession>A0A4R7JC04</accession>
<feature type="transmembrane region" description="Helical" evidence="8">
    <location>
        <begin position="21"/>
        <end position="44"/>
    </location>
</feature>
<evidence type="ECO:0000313" key="9">
    <source>
        <dbReference type="EMBL" id="TDT34217.1"/>
    </source>
</evidence>
<feature type="transmembrane region" description="Helical" evidence="8">
    <location>
        <begin position="461"/>
        <end position="481"/>
    </location>
</feature>
<keyword evidence="4 8" id="KW-0812">Transmembrane</keyword>
<keyword evidence="3 9" id="KW-0808">Transferase</keyword>
<feature type="transmembrane region" description="Helical" evidence="8">
    <location>
        <begin position="311"/>
        <end position="341"/>
    </location>
</feature>
<dbReference type="NCBIfam" id="NF038066">
    <property type="entry name" value="MptB"/>
    <property type="match status" value="1"/>
</dbReference>
<evidence type="ECO:0000256" key="1">
    <source>
        <dbReference type="ARBA" id="ARBA00004141"/>
    </source>
</evidence>
<comment type="subcellular location">
    <subcellularLocation>
        <location evidence="1">Membrane</location>
        <topology evidence="1">Multi-pass membrane protein</topology>
    </subcellularLocation>
</comment>
<evidence type="ECO:0000256" key="3">
    <source>
        <dbReference type="ARBA" id="ARBA00022679"/>
    </source>
</evidence>
<feature type="transmembrane region" description="Helical" evidence="8">
    <location>
        <begin position="64"/>
        <end position="83"/>
    </location>
</feature>
<feature type="transmembrane region" description="Helical" evidence="8">
    <location>
        <begin position="361"/>
        <end position="383"/>
    </location>
</feature>
<name>A0A4R7JC04_9ACTN</name>
<evidence type="ECO:0000256" key="6">
    <source>
        <dbReference type="ARBA" id="ARBA00023136"/>
    </source>
</evidence>
<feature type="transmembrane region" description="Helical" evidence="8">
    <location>
        <begin position="95"/>
        <end position="113"/>
    </location>
</feature>
<sequence>MMGPMSAAQPRSVQHPSPPVTPSWVPGVLVGLLGSLVLGVAMFTPGFLPTTSPVFGLLPIPLQTGQTAVVVGVLLSVLGWLLLRPEMCSTRPINSWSVLGLWALPLLFVPPVMSNDPYLYADQAWTVQQGANPYLVGLSALPGPYSDQVDGVWQGSTAVYPALHLITTWLAAGVTGFHPYWGVVAMRLPAVLGVVLLGLCLPRLARAAGVAVGPARWFCLLNPIVVVHQLGGAHNDALMVGLVAAALWWAVAGRWPLLGAPVLLGLAVAVKQPAALAGLGIALLIVQRLHHSSVDPDWRGWSAVVADARRCLLPVAVTAAVSILTLVAVSYALGFGLGWLYSLSTPGSVPSPAPVSVLTQLGVPGAVALWLGRFVLAALVIGLLIRYGSRDPWRVLVGTMLALALTGAVLHGWYLAWGVCFFALARFGPMAERALVTVMILMLVYLSMAEYIGIIPLLAQALIGFAVAIVLVQAAYVWPAFAGRMPISPPRADPA</sequence>
<evidence type="ECO:0000256" key="4">
    <source>
        <dbReference type="ARBA" id="ARBA00022692"/>
    </source>
</evidence>
<feature type="transmembrane region" description="Helical" evidence="8">
    <location>
        <begin position="180"/>
        <end position="201"/>
    </location>
</feature>
<keyword evidence="10" id="KW-1185">Reference proteome</keyword>
<proteinExistence type="inferred from homology"/>
<dbReference type="Proteomes" id="UP000295371">
    <property type="component" value="Unassembled WGS sequence"/>
</dbReference>
<dbReference type="EMBL" id="SOAW01000001">
    <property type="protein sequence ID" value="TDT34217.1"/>
    <property type="molecule type" value="Genomic_DNA"/>
</dbReference>
<comment type="caution">
    <text evidence="9">The sequence shown here is derived from an EMBL/GenBank/DDBJ whole genome shotgun (WGS) entry which is preliminary data.</text>
</comment>
<gene>
    <name evidence="9" type="ORF">CLV29_1873</name>
</gene>
<comment type="similarity">
    <text evidence="7">Belongs to the MptA/B family.</text>
</comment>
<feature type="transmembrane region" description="Helical" evidence="8">
    <location>
        <begin position="395"/>
        <end position="414"/>
    </location>
</feature>
<evidence type="ECO:0000256" key="7">
    <source>
        <dbReference type="ARBA" id="ARBA00043987"/>
    </source>
</evidence>
<feature type="transmembrane region" description="Helical" evidence="8">
    <location>
        <begin position="434"/>
        <end position="454"/>
    </location>
</feature>
<dbReference type="AlphaFoldDB" id="A0A4R7JC04"/>